<dbReference type="GO" id="GO:0016020">
    <property type="term" value="C:membrane"/>
    <property type="evidence" value="ECO:0007669"/>
    <property type="project" value="InterPro"/>
</dbReference>
<dbReference type="AlphaFoldDB" id="L1JB60"/>
<dbReference type="GO" id="GO:0008107">
    <property type="term" value="F:galactoside 2-alpha-L-fucosyltransferase activity"/>
    <property type="evidence" value="ECO:0007669"/>
    <property type="project" value="InterPro"/>
</dbReference>
<dbReference type="Proteomes" id="UP000011087">
    <property type="component" value="Unassembled WGS sequence"/>
</dbReference>
<keyword evidence="6" id="KW-1185">Reference proteome</keyword>
<evidence type="ECO:0000313" key="4">
    <source>
        <dbReference type="EMBL" id="EKX45344.1"/>
    </source>
</evidence>
<dbReference type="InterPro" id="IPR002516">
    <property type="entry name" value="Glyco_trans_11"/>
</dbReference>
<evidence type="ECO:0000256" key="2">
    <source>
        <dbReference type="ARBA" id="ARBA00022679"/>
    </source>
</evidence>
<feature type="chain" id="PRO_5008771198" evidence="3">
    <location>
        <begin position="24"/>
        <end position="627"/>
    </location>
</feature>
<evidence type="ECO:0000313" key="5">
    <source>
        <dbReference type="EnsemblProtists" id="EKX45344"/>
    </source>
</evidence>
<evidence type="ECO:0000256" key="3">
    <source>
        <dbReference type="SAM" id="SignalP"/>
    </source>
</evidence>
<dbReference type="EMBL" id="JH992999">
    <property type="protein sequence ID" value="EKX45344.1"/>
    <property type="molecule type" value="Genomic_DNA"/>
</dbReference>
<dbReference type="RefSeq" id="XP_005832324.1">
    <property type="nucleotide sequence ID" value="XM_005832267.1"/>
</dbReference>
<dbReference type="EnsemblProtists" id="EKX45344">
    <property type="protein sequence ID" value="EKX45344"/>
    <property type="gene ID" value="GUITHDRAFT_138926"/>
</dbReference>
<reference evidence="5" key="3">
    <citation type="submission" date="2015-06" db="UniProtKB">
        <authorList>
            <consortium name="EnsemblProtists"/>
        </authorList>
    </citation>
    <scope>IDENTIFICATION</scope>
</reference>
<proteinExistence type="predicted"/>
<sequence length="627" mass="70075">MRVGRARAVRLLLLLELLQFSSSYLSPPPPPPSPVPSSSTRLEDSLSPELHILLPRNGEGVRVEGDNGVHLLFQVLGVDMEEQGVLIQVEVDDRDFLFNTSHISGRVKMEPGWHGIRAQLIPARHAEAAWKMHPHSVAETRFLVHEPERLPGQLTKVEEGNRDLCLLIGTVRIGAREGSGTDGEVSIRFHSSEATETVTLQSTDRLLQDASRSCFSMGIRCSAWPLTHATVTHRTNNSWRGLFLEDIKTSLVYNCSLCEASGMLDAKSLRSCSLCDAFTLEHAATSSSCELEVMQGEEGGASANEEAMGEDVSSHRSSLFVCNRWFDEESGVSGVCPSLDVINGKSSAAMACAPSPHSGQRSKDVEHDQVCMSANVFQDQVKWVTNSRLGVSGMMGNQLFQLATLIAFAHRHQDMQVVIPDIPWTGREQERLRLFELLDLHIPLIPFGYLQVRVQSTFVEKQFHHDESVMKTVRRRSGNQEWVLMLRMREFQVRSKMKIRPELKRRAAAVLEQVRSDFGSQTLKGPVGDSIAPHLLMDSNYIQRATAEMERGDWCGSEPCVYLVFADTPADVQWCRENIPANIRTKFYSDYVPLMSTWEKGAGIAACDGHVVSTSTFSWWRKRRKCG</sequence>
<dbReference type="GeneID" id="17302070"/>
<keyword evidence="3" id="KW-0732">Signal</keyword>
<dbReference type="HOGENOM" id="CLU_436456_0_0_1"/>
<dbReference type="PANTHER" id="PTHR11927">
    <property type="entry name" value="GALACTOSIDE 2-L-FUCOSYLTRANSFERASE"/>
    <property type="match status" value="1"/>
</dbReference>
<reference evidence="4 6" key="1">
    <citation type="journal article" date="2012" name="Nature">
        <title>Algal genomes reveal evolutionary mosaicism and the fate of nucleomorphs.</title>
        <authorList>
            <consortium name="DOE Joint Genome Institute"/>
            <person name="Curtis B.A."/>
            <person name="Tanifuji G."/>
            <person name="Burki F."/>
            <person name="Gruber A."/>
            <person name="Irimia M."/>
            <person name="Maruyama S."/>
            <person name="Arias M.C."/>
            <person name="Ball S.G."/>
            <person name="Gile G.H."/>
            <person name="Hirakawa Y."/>
            <person name="Hopkins J.F."/>
            <person name="Kuo A."/>
            <person name="Rensing S.A."/>
            <person name="Schmutz J."/>
            <person name="Symeonidi A."/>
            <person name="Elias M."/>
            <person name="Eveleigh R.J."/>
            <person name="Herman E.K."/>
            <person name="Klute M.J."/>
            <person name="Nakayama T."/>
            <person name="Obornik M."/>
            <person name="Reyes-Prieto A."/>
            <person name="Armbrust E.V."/>
            <person name="Aves S.J."/>
            <person name="Beiko R.G."/>
            <person name="Coutinho P."/>
            <person name="Dacks J.B."/>
            <person name="Durnford D.G."/>
            <person name="Fast N.M."/>
            <person name="Green B.R."/>
            <person name="Grisdale C.J."/>
            <person name="Hempel F."/>
            <person name="Henrissat B."/>
            <person name="Hoppner M.P."/>
            <person name="Ishida K."/>
            <person name="Kim E."/>
            <person name="Koreny L."/>
            <person name="Kroth P.G."/>
            <person name="Liu Y."/>
            <person name="Malik S.B."/>
            <person name="Maier U.G."/>
            <person name="McRose D."/>
            <person name="Mock T."/>
            <person name="Neilson J.A."/>
            <person name="Onodera N.T."/>
            <person name="Poole A.M."/>
            <person name="Pritham E.J."/>
            <person name="Richards T.A."/>
            <person name="Rocap G."/>
            <person name="Roy S.W."/>
            <person name="Sarai C."/>
            <person name="Schaack S."/>
            <person name="Shirato S."/>
            <person name="Slamovits C.H."/>
            <person name="Spencer D.F."/>
            <person name="Suzuki S."/>
            <person name="Worden A.Z."/>
            <person name="Zauner S."/>
            <person name="Barry K."/>
            <person name="Bell C."/>
            <person name="Bharti A.K."/>
            <person name="Crow J.A."/>
            <person name="Grimwood J."/>
            <person name="Kramer R."/>
            <person name="Lindquist E."/>
            <person name="Lucas S."/>
            <person name="Salamov A."/>
            <person name="McFadden G.I."/>
            <person name="Lane C.E."/>
            <person name="Keeling P.J."/>
            <person name="Gray M.W."/>
            <person name="Grigoriev I.V."/>
            <person name="Archibald J.M."/>
        </authorList>
    </citation>
    <scope>NUCLEOTIDE SEQUENCE</scope>
    <source>
        <strain evidence="4 6">CCMP2712</strain>
    </source>
</reference>
<dbReference type="PaxDb" id="55529-EKX45344"/>
<accession>L1JB60</accession>
<dbReference type="PANTHER" id="PTHR11927:SF9">
    <property type="entry name" value="L-FUCOSYLTRANSFERASE"/>
    <property type="match status" value="1"/>
</dbReference>
<feature type="signal peptide" evidence="3">
    <location>
        <begin position="1"/>
        <end position="23"/>
    </location>
</feature>
<dbReference type="KEGG" id="gtt:GUITHDRAFT_138926"/>
<keyword evidence="2" id="KW-0808">Transferase</keyword>
<organism evidence="4">
    <name type="scientific">Guillardia theta (strain CCMP2712)</name>
    <name type="common">Cryptophyte</name>
    <dbReference type="NCBI Taxonomy" id="905079"/>
    <lineage>
        <taxon>Eukaryota</taxon>
        <taxon>Cryptophyceae</taxon>
        <taxon>Pyrenomonadales</taxon>
        <taxon>Geminigeraceae</taxon>
        <taxon>Guillardia</taxon>
    </lineage>
</organism>
<evidence type="ECO:0000256" key="1">
    <source>
        <dbReference type="ARBA" id="ARBA00022676"/>
    </source>
</evidence>
<protein>
    <submittedName>
        <fullName evidence="4 5">Uncharacterized protein</fullName>
    </submittedName>
</protein>
<dbReference type="GO" id="GO:0005975">
    <property type="term" value="P:carbohydrate metabolic process"/>
    <property type="evidence" value="ECO:0007669"/>
    <property type="project" value="InterPro"/>
</dbReference>
<dbReference type="OrthoDB" id="10657304at2759"/>
<gene>
    <name evidence="4" type="ORF">GUITHDRAFT_138926</name>
</gene>
<reference evidence="6" key="2">
    <citation type="submission" date="2012-11" db="EMBL/GenBank/DDBJ databases">
        <authorList>
            <person name="Kuo A."/>
            <person name="Curtis B.A."/>
            <person name="Tanifuji G."/>
            <person name="Burki F."/>
            <person name="Gruber A."/>
            <person name="Irimia M."/>
            <person name="Maruyama S."/>
            <person name="Arias M.C."/>
            <person name="Ball S.G."/>
            <person name="Gile G.H."/>
            <person name="Hirakawa Y."/>
            <person name="Hopkins J.F."/>
            <person name="Rensing S.A."/>
            <person name="Schmutz J."/>
            <person name="Symeonidi A."/>
            <person name="Elias M."/>
            <person name="Eveleigh R.J."/>
            <person name="Herman E.K."/>
            <person name="Klute M.J."/>
            <person name="Nakayama T."/>
            <person name="Obornik M."/>
            <person name="Reyes-Prieto A."/>
            <person name="Armbrust E.V."/>
            <person name="Aves S.J."/>
            <person name="Beiko R.G."/>
            <person name="Coutinho P."/>
            <person name="Dacks J.B."/>
            <person name="Durnford D.G."/>
            <person name="Fast N.M."/>
            <person name="Green B.R."/>
            <person name="Grisdale C."/>
            <person name="Hempe F."/>
            <person name="Henrissat B."/>
            <person name="Hoppner M.P."/>
            <person name="Ishida K.-I."/>
            <person name="Kim E."/>
            <person name="Koreny L."/>
            <person name="Kroth P.G."/>
            <person name="Liu Y."/>
            <person name="Malik S.-B."/>
            <person name="Maier U.G."/>
            <person name="McRose D."/>
            <person name="Mock T."/>
            <person name="Neilson J.A."/>
            <person name="Onodera N.T."/>
            <person name="Poole A.M."/>
            <person name="Pritham E.J."/>
            <person name="Richards T.A."/>
            <person name="Rocap G."/>
            <person name="Roy S.W."/>
            <person name="Sarai C."/>
            <person name="Schaack S."/>
            <person name="Shirato S."/>
            <person name="Slamovits C.H."/>
            <person name="Spencer D.F."/>
            <person name="Suzuki S."/>
            <person name="Worden A.Z."/>
            <person name="Zauner S."/>
            <person name="Barry K."/>
            <person name="Bell C."/>
            <person name="Bharti A.K."/>
            <person name="Crow J.A."/>
            <person name="Grimwood J."/>
            <person name="Kramer R."/>
            <person name="Lindquist E."/>
            <person name="Lucas S."/>
            <person name="Salamov A."/>
            <person name="McFadden G.I."/>
            <person name="Lane C.E."/>
            <person name="Keeling P.J."/>
            <person name="Gray M.W."/>
            <person name="Grigoriev I.V."/>
            <person name="Archibald J.M."/>
        </authorList>
    </citation>
    <scope>NUCLEOTIDE SEQUENCE</scope>
    <source>
        <strain evidence="6">CCMP2712</strain>
    </source>
</reference>
<dbReference type="Pfam" id="PF01531">
    <property type="entry name" value="Glyco_transf_11"/>
    <property type="match status" value="1"/>
</dbReference>
<name>L1JB60_GUITC</name>
<keyword evidence="1" id="KW-0328">Glycosyltransferase</keyword>
<evidence type="ECO:0000313" key="6">
    <source>
        <dbReference type="Proteomes" id="UP000011087"/>
    </source>
</evidence>